<evidence type="ECO:0000256" key="2">
    <source>
        <dbReference type="ARBA" id="ARBA00012552"/>
    </source>
</evidence>
<dbReference type="Proteomes" id="UP000249390">
    <property type="component" value="Unassembled WGS sequence"/>
</dbReference>
<keyword evidence="11" id="KW-1185">Reference proteome</keyword>
<keyword evidence="4" id="KW-0378">Hydrolase</keyword>
<dbReference type="GO" id="GO:0005524">
    <property type="term" value="F:ATP binding"/>
    <property type="evidence" value="ECO:0007669"/>
    <property type="project" value="UniProtKB-KW"/>
</dbReference>
<evidence type="ECO:0000259" key="8">
    <source>
        <dbReference type="PROSITE" id="PS51192"/>
    </source>
</evidence>
<dbReference type="PROSITE" id="PS51194">
    <property type="entry name" value="HELICASE_CTER"/>
    <property type="match status" value="1"/>
</dbReference>
<dbReference type="GO" id="GO:0016787">
    <property type="term" value="F:hydrolase activity"/>
    <property type="evidence" value="ECO:0007669"/>
    <property type="project" value="UniProtKB-KW"/>
</dbReference>
<evidence type="ECO:0000256" key="3">
    <source>
        <dbReference type="ARBA" id="ARBA00022741"/>
    </source>
</evidence>
<dbReference type="Pfam" id="PF00271">
    <property type="entry name" value="Helicase_C"/>
    <property type="match status" value="1"/>
</dbReference>
<dbReference type="GO" id="GO:0003724">
    <property type="term" value="F:RNA helicase activity"/>
    <property type="evidence" value="ECO:0007669"/>
    <property type="project" value="UniProtKB-EC"/>
</dbReference>
<dbReference type="InterPro" id="IPR050547">
    <property type="entry name" value="DEAD_box_RNA_helicases"/>
</dbReference>
<dbReference type="EC" id="3.6.4.13" evidence="2"/>
<name>A0A328ED18_9ASTE</name>
<feature type="domain" description="Helicase C-terminal" evidence="9">
    <location>
        <begin position="242"/>
        <end position="399"/>
    </location>
</feature>
<dbReference type="AlphaFoldDB" id="A0A328ED18"/>
<sequence length="399" mass="44711">MAMCPTTSYEGNCRMDELGYVEPTEVQKEALPVLFADCDCVLHAQTGSGKTLAYLLRIFSVVNVQRSTVQALIVVPNRELGIQVTKVARLLAAKSEELNSEQKQCSIMPLLDGGSLKRHRSWLKAEPPTMMIATLVSISQMIERHVLTLNALRVLVVDEVDFMFNSPKHVSSLRKLLTSHSCSKFRQTVFASATIPQHRRFLYEAAQQKWTKADVVHVYVNPIMPLPSCLHHRFVVCSQSEKYQALHSLLKSDKPHSAIVFVGAQSEKSKKEGNAPPTISVKEYLESSLMGLCKISLLEEEMNFNRRAASLTELRQGGGYLLVATDIAARGIDLPETTHVYNFDLPNDAVSYLHRAGRTGRKPFSDDTCYATSIITPGEQFVLQRFENQLMFSCEQLFL</sequence>
<evidence type="ECO:0000313" key="10">
    <source>
        <dbReference type="EMBL" id="RAL54351.1"/>
    </source>
</evidence>
<keyword evidence="5" id="KW-0347">Helicase</keyword>
<dbReference type="SMART" id="SM00487">
    <property type="entry name" value="DEXDc"/>
    <property type="match status" value="1"/>
</dbReference>
<comment type="subcellular location">
    <subcellularLocation>
        <location evidence="1">Plastid</location>
    </subcellularLocation>
</comment>
<dbReference type="InterPro" id="IPR027417">
    <property type="entry name" value="P-loop_NTPase"/>
</dbReference>
<dbReference type="CDD" id="cd00268">
    <property type="entry name" value="DEADc"/>
    <property type="match status" value="1"/>
</dbReference>
<organism evidence="10 11">
    <name type="scientific">Cuscuta australis</name>
    <dbReference type="NCBI Taxonomy" id="267555"/>
    <lineage>
        <taxon>Eukaryota</taxon>
        <taxon>Viridiplantae</taxon>
        <taxon>Streptophyta</taxon>
        <taxon>Embryophyta</taxon>
        <taxon>Tracheophyta</taxon>
        <taxon>Spermatophyta</taxon>
        <taxon>Magnoliopsida</taxon>
        <taxon>eudicotyledons</taxon>
        <taxon>Gunneridae</taxon>
        <taxon>Pentapetalae</taxon>
        <taxon>asterids</taxon>
        <taxon>lamiids</taxon>
        <taxon>Solanales</taxon>
        <taxon>Convolvulaceae</taxon>
        <taxon>Cuscuteae</taxon>
        <taxon>Cuscuta</taxon>
        <taxon>Cuscuta subgen. Grammica</taxon>
        <taxon>Cuscuta sect. Cleistogrammica</taxon>
    </lineage>
</organism>
<dbReference type="InterPro" id="IPR044742">
    <property type="entry name" value="DEAD/DEAH_RhlB"/>
</dbReference>
<dbReference type="SMART" id="SM00490">
    <property type="entry name" value="HELICc"/>
    <property type="match status" value="1"/>
</dbReference>
<reference evidence="10 11" key="1">
    <citation type="submission" date="2018-06" db="EMBL/GenBank/DDBJ databases">
        <title>The Genome of Cuscuta australis (Dodder) Provides Insight into the Evolution of Plant Parasitism.</title>
        <authorList>
            <person name="Liu H."/>
        </authorList>
    </citation>
    <scope>NUCLEOTIDE SEQUENCE [LARGE SCALE GENOMIC DNA]</scope>
    <source>
        <strain evidence="11">cv. Yunnan</strain>
        <tissue evidence="10">Vines</tissue>
    </source>
</reference>
<evidence type="ECO:0000259" key="9">
    <source>
        <dbReference type="PROSITE" id="PS51194"/>
    </source>
</evidence>
<dbReference type="InterPro" id="IPR014001">
    <property type="entry name" value="Helicase_ATP-bd"/>
</dbReference>
<comment type="caution">
    <text evidence="10">The sequence shown here is derived from an EMBL/GenBank/DDBJ whole genome shotgun (WGS) entry which is preliminary data.</text>
</comment>
<protein>
    <recommendedName>
        <fullName evidence="2">RNA helicase</fullName>
        <ecNumber evidence="2">3.6.4.13</ecNumber>
    </recommendedName>
</protein>
<dbReference type="InterPro" id="IPR011545">
    <property type="entry name" value="DEAD/DEAH_box_helicase_dom"/>
</dbReference>
<dbReference type="CDD" id="cd18787">
    <property type="entry name" value="SF2_C_DEAD"/>
    <property type="match status" value="1"/>
</dbReference>
<proteinExistence type="predicted"/>
<dbReference type="PROSITE" id="PS51192">
    <property type="entry name" value="HELICASE_ATP_BIND_1"/>
    <property type="match status" value="1"/>
</dbReference>
<dbReference type="EMBL" id="NQVE01000009">
    <property type="protein sequence ID" value="RAL54351.1"/>
    <property type="molecule type" value="Genomic_DNA"/>
</dbReference>
<keyword evidence="3" id="KW-0547">Nucleotide-binding</keyword>
<comment type="catalytic activity">
    <reaction evidence="7">
        <text>ATP + H2O = ADP + phosphate + H(+)</text>
        <dbReference type="Rhea" id="RHEA:13065"/>
        <dbReference type="ChEBI" id="CHEBI:15377"/>
        <dbReference type="ChEBI" id="CHEBI:15378"/>
        <dbReference type="ChEBI" id="CHEBI:30616"/>
        <dbReference type="ChEBI" id="CHEBI:43474"/>
        <dbReference type="ChEBI" id="CHEBI:456216"/>
        <dbReference type="EC" id="3.6.4.13"/>
    </reaction>
</comment>
<keyword evidence="6" id="KW-0067">ATP-binding</keyword>
<gene>
    <name evidence="10" type="ORF">DM860_001479</name>
</gene>
<dbReference type="PANTHER" id="PTHR47963">
    <property type="entry name" value="DEAD-BOX ATP-DEPENDENT RNA HELICASE 47, MITOCHONDRIAL"/>
    <property type="match status" value="1"/>
</dbReference>
<dbReference type="SUPFAM" id="SSF52540">
    <property type="entry name" value="P-loop containing nucleoside triphosphate hydrolases"/>
    <property type="match status" value="1"/>
</dbReference>
<dbReference type="PANTHER" id="PTHR47963:SF10">
    <property type="entry name" value="ATP-DEPENDENT RNA HELICASE DDX6_DHH1"/>
    <property type="match status" value="1"/>
</dbReference>
<evidence type="ECO:0000256" key="5">
    <source>
        <dbReference type="ARBA" id="ARBA00022806"/>
    </source>
</evidence>
<feature type="domain" description="Helicase ATP-binding" evidence="8">
    <location>
        <begin position="31"/>
        <end position="213"/>
    </location>
</feature>
<evidence type="ECO:0000256" key="6">
    <source>
        <dbReference type="ARBA" id="ARBA00022840"/>
    </source>
</evidence>
<evidence type="ECO:0000256" key="7">
    <source>
        <dbReference type="ARBA" id="ARBA00047984"/>
    </source>
</evidence>
<dbReference type="Gene3D" id="3.40.50.300">
    <property type="entry name" value="P-loop containing nucleotide triphosphate hydrolases"/>
    <property type="match status" value="2"/>
</dbReference>
<accession>A0A328ED18</accession>
<dbReference type="InterPro" id="IPR001650">
    <property type="entry name" value="Helicase_C-like"/>
</dbReference>
<evidence type="ECO:0000256" key="1">
    <source>
        <dbReference type="ARBA" id="ARBA00004474"/>
    </source>
</evidence>
<dbReference type="Pfam" id="PF00270">
    <property type="entry name" value="DEAD"/>
    <property type="match status" value="1"/>
</dbReference>
<dbReference type="GO" id="GO:0009536">
    <property type="term" value="C:plastid"/>
    <property type="evidence" value="ECO:0007669"/>
    <property type="project" value="UniProtKB-SubCell"/>
</dbReference>
<evidence type="ECO:0000256" key="4">
    <source>
        <dbReference type="ARBA" id="ARBA00022801"/>
    </source>
</evidence>
<evidence type="ECO:0000313" key="11">
    <source>
        <dbReference type="Proteomes" id="UP000249390"/>
    </source>
</evidence>
<dbReference type="GO" id="GO:0003723">
    <property type="term" value="F:RNA binding"/>
    <property type="evidence" value="ECO:0007669"/>
    <property type="project" value="TreeGrafter"/>
</dbReference>